<feature type="domain" description="Signal transduction histidine kinase internal region" evidence="2">
    <location>
        <begin position="153"/>
        <end position="231"/>
    </location>
</feature>
<feature type="transmembrane region" description="Helical" evidence="1">
    <location>
        <begin position="30"/>
        <end position="52"/>
    </location>
</feature>
<dbReference type="Gene3D" id="3.30.565.10">
    <property type="entry name" value="Histidine kinase-like ATPase, C-terminal domain"/>
    <property type="match status" value="1"/>
</dbReference>
<keyword evidence="1" id="KW-0812">Transmembrane</keyword>
<dbReference type="RefSeq" id="WP_130275863.1">
    <property type="nucleotide sequence ID" value="NZ_SGXG01000001.1"/>
</dbReference>
<keyword evidence="1" id="KW-1133">Transmembrane helix</keyword>
<proteinExistence type="predicted"/>
<gene>
    <name evidence="3" type="ORF">BC751_2623</name>
</gene>
<comment type="caution">
    <text evidence="3">The sequence shown here is derived from an EMBL/GenBank/DDBJ whole genome shotgun (WGS) entry which is preliminary data.</text>
</comment>
<dbReference type="PANTHER" id="PTHR34220:SF7">
    <property type="entry name" value="SENSOR HISTIDINE KINASE YPDA"/>
    <property type="match status" value="1"/>
</dbReference>
<dbReference type="GO" id="GO:0016020">
    <property type="term" value="C:membrane"/>
    <property type="evidence" value="ECO:0007669"/>
    <property type="project" value="InterPro"/>
</dbReference>
<dbReference type="Proteomes" id="UP000292209">
    <property type="component" value="Unassembled WGS sequence"/>
</dbReference>
<dbReference type="AlphaFoldDB" id="A0A4Q7P9V7"/>
<dbReference type="OrthoDB" id="927174at2"/>
<dbReference type="Pfam" id="PF06580">
    <property type="entry name" value="His_kinase"/>
    <property type="match status" value="1"/>
</dbReference>
<feature type="transmembrane region" description="Helical" evidence="1">
    <location>
        <begin position="7"/>
        <end position="24"/>
    </location>
</feature>
<dbReference type="InterPro" id="IPR050640">
    <property type="entry name" value="Bact_2-comp_sensor_kinase"/>
</dbReference>
<name>A0A4Q7P9V7_9BACT</name>
<reference evidence="3 4" key="1">
    <citation type="submission" date="2019-02" db="EMBL/GenBank/DDBJ databases">
        <title>Genomic Encyclopedia of Archaeal and Bacterial Type Strains, Phase II (KMG-II): from individual species to whole genera.</title>
        <authorList>
            <person name="Goeker M."/>
        </authorList>
    </citation>
    <scope>NUCLEOTIDE SEQUENCE [LARGE SCALE GENOMIC DNA]</scope>
    <source>
        <strain evidence="3 4">DSM 21411</strain>
    </source>
</reference>
<evidence type="ECO:0000313" key="4">
    <source>
        <dbReference type="Proteomes" id="UP000292209"/>
    </source>
</evidence>
<keyword evidence="3" id="KW-0418">Kinase</keyword>
<dbReference type="InterPro" id="IPR010559">
    <property type="entry name" value="Sig_transdc_His_kin_internal"/>
</dbReference>
<accession>A0A4Q7P9V7</accession>
<keyword evidence="3" id="KW-0808">Transferase</keyword>
<keyword evidence="1" id="KW-0472">Membrane</keyword>
<evidence type="ECO:0000259" key="2">
    <source>
        <dbReference type="Pfam" id="PF06580"/>
    </source>
</evidence>
<sequence length="340" mass="39338">MFNHRYRVIFPGILALFSFFNILLLDGDRIYQVELPVDATFVLIFSISYAVWFSNSWIEKFLVIRLKKIHPLLVQFISSLIAVGLISLIAVIITGSVYGGPFAYSTQNFLLTSAFGYRINLFLNTLNAVFFFAKKLKEKELEAEKLKTLNANAKLETINNQLNPHFFFNNLSALSNLMHQDIELADLYLQKLSNIYRYILKNSSNELIPFRQEYNFLNDYIDLLGIRFQSALTFKKEIDDTYSDYSLPPAVLQLLVENVVKHNFFTMSQPMEVLIRVENAKCTIRNKKQEKLDKGFSSGVGLQNIMERYKFLGREIEVIDEPEFFQVTLSLIHSHESSNS</sequence>
<dbReference type="EMBL" id="SGXG01000001">
    <property type="protein sequence ID" value="RZS97026.1"/>
    <property type="molecule type" value="Genomic_DNA"/>
</dbReference>
<dbReference type="InterPro" id="IPR036890">
    <property type="entry name" value="HATPase_C_sf"/>
</dbReference>
<evidence type="ECO:0000256" key="1">
    <source>
        <dbReference type="SAM" id="Phobius"/>
    </source>
</evidence>
<organism evidence="3 4">
    <name type="scientific">Cecembia calidifontis</name>
    <dbReference type="NCBI Taxonomy" id="1187080"/>
    <lineage>
        <taxon>Bacteria</taxon>
        <taxon>Pseudomonadati</taxon>
        <taxon>Bacteroidota</taxon>
        <taxon>Cytophagia</taxon>
        <taxon>Cytophagales</taxon>
        <taxon>Cyclobacteriaceae</taxon>
        <taxon>Cecembia</taxon>
    </lineage>
</organism>
<keyword evidence="4" id="KW-1185">Reference proteome</keyword>
<evidence type="ECO:0000313" key="3">
    <source>
        <dbReference type="EMBL" id="RZS97026.1"/>
    </source>
</evidence>
<feature type="transmembrane region" description="Helical" evidence="1">
    <location>
        <begin position="115"/>
        <end position="133"/>
    </location>
</feature>
<dbReference type="PANTHER" id="PTHR34220">
    <property type="entry name" value="SENSOR HISTIDINE KINASE YPDA"/>
    <property type="match status" value="1"/>
</dbReference>
<feature type="transmembrane region" description="Helical" evidence="1">
    <location>
        <begin position="72"/>
        <end position="95"/>
    </location>
</feature>
<dbReference type="GO" id="GO:0000155">
    <property type="term" value="F:phosphorelay sensor kinase activity"/>
    <property type="evidence" value="ECO:0007669"/>
    <property type="project" value="InterPro"/>
</dbReference>
<protein>
    <submittedName>
        <fullName evidence="3">Histidine kinase</fullName>
    </submittedName>
</protein>